<keyword evidence="11 17" id="KW-0472">Membrane</keyword>
<comment type="subcellular location">
    <subcellularLocation>
        <location evidence="1">Membrane</location>
        <topology evidence="1">Multi-pass membrane protein</topology>
    </subcellularLocation>
</comment>
<evidence type="ECO:0000256" key="1">
    <source>
        <dbReference type="ARBA" id="ARBA00004141"/>
    </source>
</evidence>
<dbReference type="OrthoDB" id="9796672at2"/>
<sequence>MPFNLPIFLTWLRILLIPLMVAVYYVPTSWVQPAGRDLAATVIFVIAAATDWLDGYLARRWNETSAFGAFLDPVADKLMVAAALIILVWLDRVDAIFAIVIIGREITISALREWMAQIGARKSVAVSMIGKIKTMAQMVSIPLLLYHTPIAGFDTRFWGTCLMVVAAILTLWSMVYYLRMAWPHLSESQ</sequence>
<feature type="transmembrane region" description="Helical" evidence="17">
    <location>
        <begin position="78"/>
        <end position="103"/>
    </location>
</feature>
<evidence type="ECO:0000313" key="19">
    <source>
        <dbReference type="Proteomes" id="UP000198607"/>
    </source>
</evidence>
<proteinExistence type="inferred from homology"/>
<dbReference type="NCBIfam" id="TIGR00560">
    <property type="entry name" value="pgsA"/>
    <property type="match status" value="1"/>
</dbReference>
<keyword evidence="7 16" id="KW-0808">Transferase</keyword>
<dbReference type="InterPro" id="IPR043130">
    <property type="entry name" value="CDP-OH_PTrfase_TM_dom"/>
</dbReference>
<dbReference type="AlphaFoldDB" id="A0A1G8D362"/>
<keyword evidence="6" id="KW-0444">Lipid biosynthesis</keyword>
<dbReference type="GO" id="GO:0016020">
    <property type="term" value="C:membrane"/>
    <property type="evidence" value="ECO:0007669"/>
    <property type="project" value="UniProtKB-SubCell"/>
</dbReference>
<feature type="transmembrane region" description="Helical" evidence="17">
    <location>
        <begin position="6"/>
        <end position="26"/>
    </location>
</feature>
<keyword evidence="13" id="KW-1208">Phospholipid metabolism</keyword>
<evidence type="ECO:0000256" key="9">
    <source>
        <dbReference type="ARBA" id="ARBA00022989"/>
    </source>
</evidence>
<dbReference type="STRING" id="83767.SAMN05660652_01816"/>
<evidence type="ECO:0000256" key="7">
    <source>
        <dbReference type="ARBA" id="ARBA00022679"/>
    </source>
</evidence>
<keyword evidence="10" id="KW-0443">Lipid metabolism</keyword>
<comment type="catalytic activity">
    <reaction evidence="14">
        <text>a CDP-1,2-diacyl-sn-glycerol + sn-glycerol 3-phosphate = a 1,2-diacyl-sn-glycero-3-phospho-(1'-sn-glycero-3'-phosphate) + CMP + H(+)</text>
        <dbReference type="Rhea" id="RHEA:12593"/>
        <dbReference type="ChEBI" id="CHEBI:15378"/>
        <dbReference type="ChEBI" id="CHEBI:57597"/>
        <dbReference type="ChEBI" id="CHEBI:58332"/>
        <dbReference type="ChEBI" id="CHEBI:60110"/>
        <dbReference type="ChEBI" id="CHEBI:60377"/>
        <dbReference type="EC" id="2.7.8.5"/>
    </reaction>
</comment>
<evidence type="ECO:0000313" key="18">
    <source>
        <dbReference type="EMBL" id="SDH52176.1"/>
    </source>
</evidence>
<evidence type="ECO:0000256" key="12">
    <source>
        <dbReference type="ARBA" id="ARBA00023209"/>
    </source>
</evidence>
<dbReference type="EMBL" id="FNCY01000006">
    <property type="protein sequence ID" value="SDH52176.1"/>
    <property type="molecule type" value="Genomic_DNA"/>
</dbReference>
<evidence type="ECO:0000256" key="3">
    <source>
        <dbReference type="ARBA" id="ARBA00010441"/>
    </source>
</evidence>
<comment type="pathway">
    <text evidence="2">Phospholipid metabolism; phosphatidylglycerol biosynthesis; phosphatidylglycerol from CDP-diacylglycerol: step 1/2.</text>
</comment>
<dbReference type="Proteomes" id="UP000198607">
    <property type="component" value="Unassembled WGS sequence"/>
</dbReference>
<evidence type="ECO:0000256" key="17">
    <source>
        <dbReference type="SAM" id="Phobius"/>
    </source>
</evidence>
<keyword evidence="9 17" id="KW-1133">Transmembrane helix</keyword>
<evidence type="ECO:0000256" key="14">
    <source>
        <dbReference type="ARBA" id="ARBA00048586"/>
    </source>
</evidence>
<comment type="similarity">
    <text evidence="3 16">Belongs to the CDP-alcohol phosphatidyltransferase class-I family.</text>
</comment>
<dbReference type="Pfam" id="PF01066">
    <property type="entry name" value="CDP-OH_P_transf"/>
    <property type="match status" value="1"/>
</dbReference>
<dbReference type="GO" id="GO:0046474">
    <property type="term" value="P:glycerophospholipid biosynthetic process"/>
    <property type="evidence" value="ECO:0007669"/>
    <property type="project" value="TreeGrafter"/>
</dbReference>
<dbReference type="PANTHER" id="PTHR14269">
    <property type="entry name" value="CDP-DIACYLGLYCEROL--GLYCEROL-3-PHOSPHATE 3-PHOSPHATIDYLTRANSFERASE-RELATED"/>
    <property type="match status" value="1"/>
</dbReference>
<reference evidence="18 19" key="1">
    <citation type="submission" date="2016-10" db="EMBL/GenBank/DDBJ databases">
        <authorList>
            <person name="de Groot N.N."/>
        </authorList>
    </citation>
    <scope>NUCLEOTIDE SEQUENCE [LARGE SCALE GENOMIC DNA]</scope>
    <source>
        <strain evidence="18 19">DSM 5885</strain>
    </source>
</reference>
<dbReference type="InterPro" id="IPR050324">
    <property type="entry name" value="CDP-alcohol_PTase-I"/>
</dbReference>
<dbReference type="EC" id="2.7.8.5" evidence="4 15"/>
<keyword evidence="12" id="KW-0594">Phospholipid biosynthesis</keyword>
<evidence type="ECO:0000256" key="8">
    <source>
        <dbReference type="ARBA" id="ARBA00022692"/>
    </source>
</evidence>
<feature type="transmembrane region" description="Helical" evidence="17">
    <location>
        <begin position="157"/>
        <end position="178"/>
    </location>
</feature>
<dbReference type="GO" id="GO:0008444">
    <property type="term" value="F:CDP-diacylglycerol-glycerol-3-phosphate 3-phosphatidyltransferase activity"/>
    <property type="evidence" value="ECO:0007669"/>
    <property type="project" value="UniProtKB-UniRule"/>
</dbReference>
<dbReference type="Gene3D" id="1.20.120.1760">
    <property type="match status" value="1"/>
</dbReference>
<dbReference type="PIRSF" id="PIRSF000847">
    <property type="entry name" value="Phos_ph_gly_syn"/>
    <property type="match status" value="1"/>
</dbReference>
<evidence type="ECO:0000256" key="5">
    <source>
        <dbReference type="ARBA" id="ARBA00014944"/>
    </source>
</evidence>
<accession>A0A1G8D362</accession>
<dbReference type="InterPro" id="IPR000462">
    <property type="entry name" value="CDP-OH_P_trans"/>
</dbReference>
<evidence type="ECO:0000256" key="6">
    <source>
        <dbReference type="ARBA" id="ARBA00022516"/>
    </source>
</evidence>
<evidence type="ECO:0000256" key="13">
    <source>
        <dbReference type="ARBA" id="ARBA00023264"/>
    </source>
</evidence>
<evidence type="ECO:0000256" key="11">
    <source>
        <dbReference type="ARBA" id="ARBA00023136"/>
    </source>
</evidence>
<keyword evidence="8 17" id="KW-0812">Transmembrane</keyword>
<feature type="transmembrane region" description="Helical" evidence="17">
    <location>
        <begin position="124"/>
        <end position="145"/>
    </location>
</feature>
<evidence type="ECO:0000256" key="4">
    <source>
        <dbReference type="ARBA" id="ARBA00013170"/>
    </source>
</evidence>
<name>A0A1G8D362_9RHOO</name>
<evidence type="ECO:0000256" key="15">
    <source>
        <dbReference type="NCBIfam" id="TIGR00560"/>
    </source>
</evidence>
<evidence type="ECO:0000256" key="10">
    <source>
        <dbReference type="ARBA" id="ARBA00023098"/>
    </source>
</evidence>
<dbReference type="PANTHER" id="PTHR14269:SF62">
    <property type="entry name" value="CDP-DIACYLGLYCEROL--GLYCEROL-3-PHOSPHATE 3-PHOSPHATIDYLTRANSFERASE 1, CHLOROPLASTIC"/>
    <property type="match status" value="1"/>
</dbReference>
<protein>
    <recommendedName>
        <fullName evidence="5 15">CDP-diacylglycerol--glycerol-3-phosphate 3-phosphatidyltransferase</fullName>
        <ecNumber evidence="4 15">2.7.8.5</ecNumber>
    </recommendedName>
</protein>
<dbReference type="InterPro" id="IPR048254">
    <property type="entry name" value="CDP_ALCOHOL_P_TRANSF_CS"/>
</dbReference>
<organism evidence="18 19">
    <name type="scientific">Propionivibrio dicarboxylicus</name>
    <dbReference type="NCBI Taxonomy" id="83767"/>
    <lineage>
        <taxon>Bacteria</taxon>
        <taxon>Pseudomonadati</taxon>
        <taxon>Pseudomonadota</taxon>
        <taxon>Betaproteobacteria</taxon>
        <taxon>Rhodocyclales</taxon>
        <taxon>Rhodocyclaceae</taxon>
        <taxon>Propionivibrio</taxon>
    </lineage>
</organism>
<dbReference type="PROSITE" id="PS00379">
    <property type="entry name" value="CDP_ALCOHOL_P_TRANSF"/>
    <property type="match status" value="1"/>
</dbReference>
<dbReference type="RefSeq" id="WP_091936776.1">
    <property type="nucleotide sequence ID" value="NZ_FNCY01000006.1"/>
</dbReference>
<dbReference type="InterPro" id="IPR004570">
    <property type="entry name" value="Phosphatidylglycerol_P_synth"/>
</dbReference>
<evidence type="ECO:0000256" key="16">
    <source>
        <dbReference type="RuleBase" id="RU003750"/>
    </source>
</evidence>
<keyword evidence="19" id="KW-1185">Reference proteome</keyword>
<evidence type="ECO:0000256" key="2">
    <source>
        <dbReference type="ARBA" id="ARBA00005042"/>
    </source>
</evidence>
<gene>
    <name evidence="18" type="ORF">SAMN05660652_01816</name>
</gene>